<dbReference type="EMBL" id="SJPH01000004">
    <property type="protein sequence ID" value="TWT43487.1"/>
    <property type="molecule type" value="Genomic_DNA"/>
</dbReference>
<keyword evidence="3" id="KW-1185">Reference proteome</keyword>
<name>A0A5C5VZG0_9BACT</name>
<proteinExistence type="predicted"/>
<evidence type="ECO:0000256" key="1">
    <source>
        <dbReference type="SAM" id="Phobius"/>
    </source>
</evidence>
<dbReference type="AlphaFoldDB" id="A0A5C5VZG0"/>
<sequence>MCEPNSVARRWLNDFSWRYLARVRANRRFAFAGLVVMAIVPCAIAATYRAPAKLAEQMRLLDARQQREHYPE</sequence>
<feature type="transmembrane region" description="Helical" evidence="1">
    <location>
        <begin position="29"/>
        <end position="50"/>
    </location>
</feature>
<accession>A0A5C5VZG0</accession>
<gene>
    <name evidence="2" type="ORF">Pla111_24380</name>
</gene>
<keyword evidence="1" id="KW-0812">Transmembrane</keyword>
<dbReference type="Proteomes" id="UP000318995">
    <property type="component" value="Unassembled WGS sequence"/>
</dbReference>
<evidence type="ECO:0000313" key="2">
    <source>
        <dbReference type="EMBL" id="TWT43487.1"/>
    </source>
</evidence>
<organism evidence="2 3">
    <name type="scientific">Botrimarina hoheduenensis</name>
    <dbReference type="NCBI Taxonomy" id="2528000"/>
    <lineage>
        <taxon>Bacteria</taxon>
        <taxon>Pseudomonadati</taxon>
        <taxon>Planctomycetota</taxon>
        <taxon>Planctomycetia</taxon>
        <taxon>Pirellulales</taxon>
        <taxon>Lacipirellulaceae</taxon>
        <taxon>Botrimarina</taxon>
    </lineage>
</organism>
<comment type="caution">
    <text evidence="2">The sequence shown here is derived from an EMBL/GenBank/DDBJ whole genome shotgun (WGS) entry which is preliminary data.</text>
</comment>
<evidence type="ECO:0000313" key="3">
    <source>
        <dbReference type="Proteomes" id="UP000318995"/>
    </source>
</evidence>
<keyword evidence="1" id="KW-1133">Transmembrane helix</keyword>
<protein>
    <submittedName>
        <fullName evidence="2">Uncharacterized protein</fullName>
    </submittedName>
</protein>
<reference evidence="2 3" key="1">
    <citation type="submission" date="2019-02" db="EMBL/GenBank/DDBJ databases">
        <title>Deep-cultivation of Planctomycetes and their phenomic and genomic characterization uncovers novel biology.</title>
        <authorList>
            <person name="Wiegand S."/>
            <person name="Jogler M."/>
            <person name="Boedeker C."/>
            <person name="Pinto D."/>
            <person name="Vollmers J."/>
            <person name="Rivas-Marin E."/>
            <person name="Kohn T."/>
            <person name="Peeters S.H."/>
            <person name="Heuer A."/>
            <person name="Rast P."/>
            <person name="Oberbeckmann S."/>
            <person name="Bunk B."/>
            <person name="Jeske O."/>
            <person name="Meyerdierks A."/>
            <person name="Storesund J.E."/>
            <person name="Kallscheuer N."/>
            <person name="Luecker S."/>
            <person name="Lage O.M."/>
            <person name="Pohl T."/>
            <person name="Merkel B.J."/>
            <person name="Hornburger P."/>
            <person name="Mueller R.-W."/>
            <person name="Bruemmer F."/>
            <person name="Labrenz M."/>
            <person name="Spormann A.M."/>
            <person name="Op Den Camp H."/>
            <person name="Overmann J."/>
            <person name="Amann R."/>
            <person name="Jetten M.S.M."/>
            <person name="Mascher T."/>
            <person name="Medema M.H."/>
            <person name="Devos D.P."/>
            <person name="Kaster A.-K."/>
            <person name="Ovreas L."/>
            <person name="Rohde M."/>
            <person name="Galperin M.Y."/>
            <person name="Jogler C."/>
        </authorList>
    </citation>
    <scope>NUCLEOTIDE SEQUENCE [LARGE SCALE GENOMIC DNA]</scope>
    <source>
        <strain evidence="2 3">Pla111</strain>
    </source>
</reference>
<keyword evidence="1" id="KW-0472">Membrane</keyword>